<feature type="chain" id="PRO_5013621175" description="Adenosine/AMP deaminase N-terminal domain-containing protein" evidence="1">
    <location>
        <begin position="27"/>
        <end position="264"/>
    </location>
</feature>
<evidence type="ECO:0000259" key="2">
    <source>
        <dbReference type="Pfam" id="PF08451"/>
    </source>
</evidence>
<keyword evidence="1" id="KW-0732">Signal</keyword>
<dbReference type="GO" id="GO:0004000">
    <property type="term" value="F:adenosine deaminase activity"/>
    <property type="evidence" value="ECO:0007669"/>
    <property type="project" value="TreeGrafter"/>
</dbReference>
<dbReference type="GO" id="GO:0046103">
    <property type="term" value="P:inosine biosynthetic process"/>
    <property type="evidence" value="ECO:0007669"/>
    <property type="project" value="TreeGrafter"/>
</dbReference>
<name>A0A2G9S7I5_AQUCT</name>
<dbReference type="InterPro" id="IPR006330">
    <property type="entry name" value="Ado/ade_deaminase"/>
</dbReference>
<protein>
    <recommendedName>
        <fullName evidence="2">Adenosine/AMP deaminase N-terminal domain-containing protein</fullName>
    </recommendedName>
</protein>
<dbReference type="OrthoDB" id="7202371at2759"/>
<dbReference type="GO" id="GO:0005615">
    <property type="term" value="C:extracellular space"/>
    <property type="evidence" value="ECO:0007669"/>
    <property type="project" value="InterPro"/>
</dbReference>
<feature type="signal peptide" evidence="1">
    <location>
        <begin position="1"/>
        <end position="26"/>
    </location>
</feature>
<gene>
    <name evidence="3" type="ORF">AB205_0061520</name>
</gene>
<dbReference type="SUPFAM" id="SSF51556">
    <property type="entry name" value="Metallo-dependent hydrolases"/>
    <property type="match status" value="1"/>
</dbReference>
<dbReference type="Gene3D" id="3.20.20.140">
    <property type="entry name" value="Metal-dependent hydrolases"/>
    <property type="match status" value="1"/>
</dbReference>
<organism evidence="3">
    <name type="scientific">Aquarana catesbeiana</name>
    <name type="common">American bullfrog</name>
    <name type="synonym">Rana catesbeiana</name>
    <dbReference type="NCBI Taxonomy" id="8400"/>
    <lineage>
        <taxon>Eukaryota</taxon>
        <taxon>Metazoa</taxon>
        <taxon>Chordata</taxon>
        <taxon>Craniata</taxon>
        <taxon>Vertebrata</taxon>
        <taxon>Euteleostomi</taxon>
        <taxon>Amphibia</taxon>
        <taxon>Batrachia</taxon>
        <taxon>Anura</taxon>
        <taxon>Neobatrachia</taxon>
        <taxon>Ranoidea</taxon>
        <taxon>Ranidae</taxon>
        <taxon>Aquarana</taxon>
    </lineage>
</organism>
<proteinExistence type="predicted"/>
<dbReference type="EMBL" id="KV926637">
    <property type="protein sequence ID" value="PIO36149.1"/>
    <property type="molecule type" value="Genomic_DNA"/>
</dbReference>
<evidence type="ECO:0000256" key="1">
    <source>
        <dbReference type="SAM" id="SignalP"/>
    </source>
</evidence>
<sequence>SFFSRNKMERSPEWILLLFLFSLGHGFPPWDDRNALLEKENSRRVGGSIIFGERETEANRNLMKIKENEMSQADATGVFPPSMHFFKARSLIQQSKVFKILRKMPKGGALHLHDFAVVSVDWLVKNASYLPDCYICFISNAGVRFIFSKESPAGQLPPGCSDWLLLETYRKTVADVTEFDNSLIRNLTLLTDTPELDYPTQDVVWRRFEGTFITVGGLISYAPVFKAYIYESLRELYEDGIQYLELRAMLLPVRVREEQQFSFI</sequence>
<evidence type="ECO:0000313" key="3">
    <source>
        <dbReference type="EMBL" id="PIO36149.1"/>
    </source>
</evidence>
<reference evidence="3" key="1">
    <citation type="submission" date="2017-08" db="EMBL/GenBank/DDBJ databases">
        <title>Assembly of the North American Bullfrog Genome.</title>
        <authorList>
            <person name="Warren R.L."/>
            <person name="Vandervalk B.P."/>
            <person name="Kucuk E."/>
            <person name="Birol I."/>
            <person name="Helbing C."/>
            <person name="Pandoh P."/>
            <person name="Behsaz B."/>
            <person name="Mohamadi H."/>
            <person name="Chu J."/>
            <person name="Jackman S."/>
            <person name="Hammond S.A."/>
            <person name="Veldhoen N."/>
            <person name="Kirk H."/>
            <person name="Zhao Y."/>
            <person name="Coope R."/>
            <person name="Pleasance S."/>
            <person name="Moore R."/>
            <person name="Holt R."/>
        </authorList>
    </citation>
    <scope>NUCLEOTIDE SEQUENCE</scope>
    <source>
        <strain evidence="3">Bruno</strain>
        <tissue evidence="3">Liver</tissue>
    </source>
</reference>
<feature type="domain" description="Adenosine/AMP deaminase N-terminal" evidence="2">
    <location>
        <begin position="32"/>
        <end position="101"/>
    </location>
</feature>
<dbReference type="InterPro" id="IPR032466">
    <property type="entry name" value="Metal_Hydrolase"/>
</dbReference>
<dbReference type="PANTHER" id="PTHR11409">
    <property type="entry name" value="ADENOSINE DEAMINASE"/>
    <property type="match status" value="1"/>
</dbReference>
<dbReference type="InterPro" id="IPR013659">
    <property type="entry name" value="A_deaminase_N"/>
</dbReference>
<dbReference type="Pfam" id="PF08451">
    <property type="entry name" value="A_deaminase_N"/>
    <property type="match status" value="1"/>
</dbReference>
<accession>A0A2G9S7I5</accession>
<feature type="non-terminal residue" evidence="3">
    <location>
        <position position="1"/>
    </location>
</feature>
<dbReference type="AlphaFoldDB" id="A0A2G9S7I5"/>
<dbReference type="PANTHER" id="PTHR11409:SF39">
    <property type="entry name" value="ADENOSINE DEAMINASE 2"/>
    <property type="match status" value="1"/>
</dbReference>
<dbReference type="GO" id="GO:0006154">
    <property type="term" value="P:adenosine catabolic process"/>
    <property type="evidence" value="ECO:0007669"/>
    <property type="project" value="TreeGrafter"/>
</dbReference>